<evidence type="ECO:0000256" key="2">
    <source>
        <dbReference type="SAM" id="Phobius"/>
    </source>
</evidence>
<dbReference type="Proteomes" id="UP000027195">
    <property type="component" value="Unassembled WGS sequence"/>
</dbReference>
<dbReference type="HOGENOM" id="CLU_2183506_0_0_1"/>
<protein>
    <submittedName>
        <fullName evidence="3">Uncharacterized protein</fullName>
    </submittedName>
</protein>
<feature type="region of interest" description="Disordered" evidence="1">
    <location>
        <begin position="1"/>
        <end position="25"/>
    </location>
</feature>
<evidence type="ECO:0000256" key="1">
    <source>
        <dbReference type="SAM" id="MobiDB-lite"/>
    </source>
</evidence>
<keyword evidence="2" id="KW-1133">Transmembrane helix</keyword>
<keyword evidence="2" id="KW-0472">Membrane</keyword>
<evidence type="ECO:0000313" key="4">
    <source>
        <dbReference type="Proteomes" id="UP000027195"/>
    </source>
</evidence>
<organism evidence="3 4">
    <name type="scientific">Botryobasidium botryosum (strain FD-172 SS1)</name>
    <dbReference type="NCBI Taxonomy" id="930990"/>
    <lineage>
        <taxon>Eukaryota</taxon>
        <taxon>Fungi</taxon>
        <taxon>Dikarya</taxon>
        <taxon>Basidiomycota</taxon>
        <taxon>Agaricomycotina</taxon>
        <taxon>Agaricomycetes</taxon>
        <taxon>Cantharellales</taxon>
        <taxon>Botryobasidiaceae</taxon>
        <taxon>Botryobasidium</taxon>
    </lineage>
</organism>
<name>A0A067M2U9_BOTB1</name>
<sequence>MKNSHGPEVGGHTGKSLGNNHRDGNGIVRGLDVDLEESTGGVDNGFNGSKALPFPLNVDVVRALIRVTILSLTILILLAMRGINEEYAMGVALNWRRRIWEPPRRCPCP</sequence>
<proteinExistence type="predicted"/>
<gene>
    <name evidence="3" type="ORF">BOTBODRAFT_264424</name>
</gene>
<reference evidence="4" key="1">
    <citation type="journal article" date="2014" name="Proc. Natl. Acad. Sci. U.S.A.">
        <title>Extensive sampling of basidiomycete genomes demonstrates inadequacy of the white-rot/brown-rot paradigm for wood decay fungi.</title>
        <authorList>
            <person name="Riley R."/>
            <person name="Salamov A.A."/>
            <person name="Brown D.W."/>
            <person name="Nagy L.G."/>
            <person name="Floudas D."/>
            <person name="Held B.W."/>
            <person name="Levasseur A."/>
            <person name="Lombard V."/>
            <person name="Morin E."/>
            <person name="Otillar R."/>
            <person name="Lindquist E.A."/>
            <person name="Sun H."/>
            <person name="LaButti K.M."/>
            <person name="Schmutz J."/>
            <person name="Jabbour D."/>
            <person name="Luo H."/>
            <person name="Baker S.E."/>
            <person name="Pisabarro A.G."/>
            <person name="Walton J.D."/>
            <person name="Blanchette R.A."/>
            <person name="Henrissat B."/>
            <person name="Martin F."/>
            <person name="Cullen D."/>
            <person name="Hibbett D.S."/>
            <person name="Grigoriev I.V."/>
        </authorList>
    </citation>
    <scope>NUCLEOTIDE SEQUENCE [LARGE SCALE GENOMIC DNA]</scope>
    <source>
        <strain evidence="4">FD-172 SS1</strain>
    </source>
</reference>
<dbReference type="AlphaFoldDB" id="A0A067M2U9"/>
<evidence type="ECO:0000313" key="3">
    <source>
        <dbReference type="EMBL" id="KDQ06202.1"/>
    </source>
</evidence>
<feature type="transmembrane region" description="Helical" evidence="2">
    <location>
        <begin position="63"/>
        <end position="80"/>
    </location>
</feature>
<accession>A0A067M2U9</accession>
<keyword evidence="4" id="KW-1185">Reference proteome</keyword>
<dbReference type="InParanoid" id="A0A067M2U9"/>
<keyword evidence="2" id="KW-0812">Transmembrane</keyword>
<dbReference type="EMBL" id="KL198149">
    <property type="protein sequence ID" value="KDQ06202.1"/>
    <property type="molecule type" value="Genomic_DNA"/>
</dbReference>